<dbReference type="InterPro" id="IPR028896">
    <property type="entry name" value="GcvT/YgfZ/DmdA"/>
</dbReference>
<dbReference type="SUPFAM" id="SSF101790">
    <property type="entry name" value="Aminomethyltransferase beta-barrel domain"/>
    <property type="match status" value="1"/>
</dbReference>
<sequence length="432" mass="48751">MTQTPSPQFSVSALRNPIREHHGAVWGPPQYTNWIEESLSWKETCYLGDWTFLPSMRYTGPDVLRLFSDVSVNTMNNFAIGQSKHIIQCDENGKIIDDAVLSRTGEQEVISFSTFWADYVRRQGDYDVEAEYVGLSKFHLQGPTSLFVLESAAQASVRDLKFMRSMKVSIADVEVTVLRQGMSGEVGFELQFPIEKADVVRAALLEAGSDHGMKQMGGRVAMLNHLEAYYPTQGLDYMPAVFDGRHPDFLHELVENGGGWMDIYYRVAGSFESDDIRDWYRSPVEFGWGNRINFDHEFIGADALREEVASPRRSGATLVWNSEDIIDLYASLFRKGEPLPDFMELPQDPRGYVYADSVLKNGERVGITSSRGYSAYFREMISLCVLDVEHNVPGDEVTVLWGNPGTAQREIRATIAPAPYKPNRSRVDLHSL</sequence>
<gene>
    <name evidence="3" type="primary">brdA</name>
</gene>
<accession>A0A1Q2TD33</accession>
<organism evidence="3">
    <name type="scientific">Arthrobacter sp. GBD-1</name>
    <dbReference type="NCBI Taxonomy" id="1940304"/>
    <lineage>
        <taxon>Bacteria</taxon>
        <taxon>Bacillati</taxon>
        <taxon>Actinomycetota</taxon>
        <taxon>Actinomycetes</taxon>
        <taxon>Micrococcales</taxon>
        <taxon>Micrococcaceae</taxon>
        <taxon>Arthrobacter</taxon>
    </lineage>
</organism>
<dbReference type="PIRSF" id="PIRSF006487">
    <property type="entry name" value="GcvT"/>
    <property type="match status" value="1"/>
</dbReference>
<dbReference type="PANTHER" id="PTHR43757">
    <property type="entry name" value="AMINOMETHYLTRANSFERASE"/>
    <property type="match status" value="1"/>
</dbReference>
<dbReference type="InterPro" id="IPR029043">
    <property type="entry name" value="GcvT/YgfZ_C"/>
</dbReference>
<dbReference type="Gene3D" id="3.30.1360.120">
    <property type="entry name" value="Probable tRNA modification gtpase trme, domain 1"/>
    <property type="match status" value="1"/>
</dbReference>
<dbReference type="InterPro" id="IPR006222">
    <property type="entry name" value="GCVT_N"/>
</dbReference>
<dbReference type="AlphaFoldDB" id="A0A1Q2TD33"/>
<evidence type="ECO:0000313" key="3">
    <source>
        <dbReference type="EMBL" id="BAW89543.1"/>
    </source>
</evidence>
<dbReference type="Pfam" id="PF01571">
    <property type="entry name" value="GCV_T"/>
    <property type="match status" value="1"/>
</dbReference>
<evidence type="ECO:0000259" key="2">
    <source>
        <dbReference type="Pfam" id="PF01571"/>
    </source>
</evidence>
<dbReference type="InterPro" id="IPR027266">
    <property type="entry name" value="TrmE/GcvT-like"/>
</dbReference>
<dbReference type="SUPFAM" id="SSF103025">
    <property type="entry name" value="Folate-binding domain"/>
    <property type="match status" value="1"/>
</dbReference>
<dbReference type="EMBL" id="LC214744">
    <property type="protein sequence ID" value="BAW89543.1"/>
    <property type="molecule type" value="Genomic_DNA"/>
</dbReference>
<protein>
    <submittedName>
        <fullName evidence="3">Berberine demethylenase</fullName>
    </submittedName>
</protein>
<dbReference type="PANTHER" id="PTHR43757:SF2">
    <property type="entry name" value="AMINOMETHYLTRANSFERASE, MITOCHONDRIAL"/>
    <property type="match status" value="1"/>
</dbReference>
<name>A0A1Q2TD33_9MICC</name>
<proteinExistence type="predicted"/>
<feature type="domain" description="GCVT N-terminal" evidence="2">
    <location>
        <begin position="28"/>
        <end position="237"/>
    </location>
</feature>
<evidence type="ECO:0000256" key="1">
    <source>
        <dbReference type="PIRSR" id="PIRSR006487-1"/>
    </source>
</evidence>
<feature type="binding site" evidence="1">
    <location>
        <position position="189"/>
    </location>
    <ligand>
        <name>substrate</name>
    </ligand>
</feature>
<reference evidence="3" key="1">
    <citation type="journal article" date="2017" name="Sci. Rep.">
        <title>Common origin of methylenedioxy ring degradation and demethylation in bacteria.</title>
        <authorList>
            <person name="Takeda H."/>
            <person name="Ishikawa K."/>
            <person name="Yoshida H."/>
            <person name="Kasai D."/>
            <person name="Wakana D."/>
            <person name="Fukuda M."/>
            <person name="Sato F."/>
            <person name="Hosoe T."/>
        </authorList>
    </citation>
    <scope>NUCLEOTIDE SEQUENCE</scope>
    <source>
        <strain evidence="3">GBD-1</strain>
    </source>
</reference>